<dbReference type="InterPro" id="IPR001387">
    <property type="entry name" value="Cro/C1-type_HTH"/>
</dbReference>
<keyword evidence="4" id="KW-1185">Reference proteome</keyword>
<organism evidence="3 4">
    <name type="scientific">Segatella maculosa OT 289</name>
    <dbReference type="NCBI Taxonomy" id="999422"/>
    <lineage>
        <taxon>Bacteria</taxon>
        <taxon>Pseudomonadati</taxon>
        <taxon>Bacteroidota</taxon>
        <taxon>Bacteroidia</taxon>
        <taxon>Bacteroidales</taxon>
        <taxon>Prevotellaceae</taxon>
        <taxon>Segatella</taxon>
    </lineage>
</organism>
<dbReference type="HOGENOM" id="CLU_066192_20_1_10"/>
<accession>H1HL57</accession>
<dbReference type="PROSITE" id="PS50943">
    <property type="entry name" value="HTH_CROC1"/>
    <property type="match status" value="1"/>
</dbReference>
<dbReference type="RefSeq" id="WP_008564704.1">
    <property type="nucleotide sequence ID" value="NZ_JH594502.1"/>
</dbReference>
<feature type="region of interest" description="Disordered" evidence="1">
    <location>
        <begin position="1"/>
        <end position="26"/>
    </location>
</feature>
<dbReference type="InterPro" id="IPR010982">
    <property type="entry name" value="Lambda_DNA-bd_dom_sf"/>
</dbReference>
<evidence type="ECO:0000313" key="4">
    <source>
        <dbReference type="Proteomes" id="UP000003167"/>
    </source>
</evidence>
<dbReference type="EMBL" id="AGEK01000017">
    <property type="protein sequence ID" value="EHO72521.1"/>
    <property type="molecule type" value="Genomic_DNA"/>
</dbReference>
<protein>
    <recommendedName>
        <fullName evidence="2">HTH cro/C1-type domain-containing protein</fullName>
    </recommendedName>
</protein>
<dbReference type="STRING" id="999422.HMPREF9944_00901"/>
<dbReference type="Gene3D" id="1.10.260.40">
    <property type="entry name" value="lambda repressor-like DNA-binding domains"/>
    <property type="match status" value="1"/>
</dbReference>
<evidence type="ECO:0000313" key="3">
    <source>
        <dbReference type="EMBL" id="EHO72521.1"/>
    </source>
</evidence>
<dbReference type="Pfam" id="PF01381">
    <property type="entry name" value="HTH_3"/>
    <property type="match status" value="1"/>
</dbReference>
<dbReference type="CDD" id="cd00093">
    <property type="entry name" value="HTH_XRE"/>
    <property type="match status" value="1"/>
</dbReference>
<feature type="compositionally biased region" description="Basic and acidic residues" evidence="1">
    <location>
        <begin position="13"/>
        <end position="26"/>
    </location>
</feature>
<evidence type="ECO:0000256" key="1">
    <source>
        <dbReference type="SAM" id="MobiDB-lite"/>
    </source>
</evidence>
<comment type="caution">
    <text evidence="3">The sequence shown here is derived from an EMBL/GenBank/DDBJ whole genome shotgun (WGS) entry which is preliminary data.</text>
</comment>
<dbReference type="SUPFAM" id="SSF47413">
    <property type="entry name" value="lambda repressor-like DNA-binding domains"/>
    <property type="match status" value="1"/>
</dbReference>
<dbReference type="AlphaFoldDB" id="H1HL57"/>
<dbReference type="SMART" id="SM00530">
    <property type="entry name" value="HTH_XRE"/>
    <property type="match status" value="1"/>
</dbReference>
<name>H1HL57_9BACT</name>
<dbReference type="GO" id="GO:0003677">
    <property type="term" value="F:DNA binding"/>
    <property type="evidence" value="ECO:0007669"/>
    <property type="project" value="InterPro"/>
</dbReference>
<sequence length="103" mass="11764">MHTKGEMITSISKEIEREFGKPGTPEREKFDEEAYAFYTGQLLSDARKEAKVTQAELAKRLHSTKSYISRVERGDIIPSAAKFYNMITALGMRIEIVRPLVRV</sequence>
<dbReference type="OrthoDB" id="337567at2"/>
<gene>
    <name evidence="3" type="ORF">HMPREF9944_00901</name>
</gene>
<dbReference type="PATRIC" id="fig|999422.3.peg.927"/>
<feature type="domain" description="HTH cro/C1-type" evidence="2">
    <location>
        <begin position="43"/>
        <end position="97"/>
    </location>
</feature>
<reference evidence="3 4" key="1">
    <citation type="submission" date="2011-12" db="EMBL/GenBank/DDBJ databases">
        <title>The Genome Sequence of Prevotella maculosa OT 289.</title>
        <authorList>
            <consortium name="The Broad Institute Genome Sequencing Platform"/>
            <person name="Earl A."/>
            <person name="Ward D."/>
            <person name="Feldgarden M."/>
            <person name="Gevers D."/>
            <person name="Izard J."/>
            <person name="Blanton J.M."/>
            <person name="Mathney J."/>
            <person name="Tanner A.C."/>
            <person name="Dewhirst F.E."/>
            <person name="Young S.K."/>
            <person name="Zeng Q."/>
            <person name="Gargeya S."/>
            <person name="Fitzgerald M."/>
            <person name="Haas B."/>
            <person name="Abouelleil A."/>
            <person name="Alvarado L."/>
            <person name="Arachchi H.M."/>
            <person name="Berlin A."/>
            <person name="Chapman S.B."/>
            <person name="Gearin G."/>
            <person name="Goldberg J."/>
            <person name="Griggs A."/>
            <person name="Gujja S."/>
            <person name="Hansen M."/>
            <person name="Heiman D."/>
            <person name="Howarth C."/>
            <person name="Larimer J."/>
            <person name="Lui A."/>
            <person name="MacDonald P.J.P."/>
            <person name="McCowen C."/>
            <person name="Montmayeur A."/>
            <person name="Murphy C."/>
            <person name="Neiman D."/>
            <person name="Pearson M."/>
            <person name="Priest M."/>
            <person name="Roberts A."/>
            <person name="Saif S."/>
            <person name="Shea T."/>
            <person name="Sisk P."/>
            <person name="Stolte C."/>
            <person name="Sykes S."/>
            <person name="Wortman J."/>
            <person name="Nusbaum C."/>
            <person name="Birren B."/>
        </authorList>
    </citation>
    <scope>NUCLEOTIDE SEQUENCE [LARGE SCALE GENOMIC DNA]</scope>
    <source>
        <strain evidence="3 4">OT 289</strain>
    </source>
</reference>
<proteinExistence type="predicted"/>
<evidence type="ECO:0000259" key="2">
    <source>
        <dbReference type="PROSITE" id="PS50943"/>
    </source>
</evidence>
<dbReference type="Proteomes" id="UP000003167">
    <property type="component" value="Unassembled WGS sequence"/>
</dbReference>